<organism evidence="1 2">
    <name type="scientific">Clostridium luticellarii</name>
    <dbReference type="NCBI Taxonomy" id="1691940"/>
    <lineage>
        <taxon>Bacteria</taxon>
        <taxon>Bacillati</taxon>
        <taxon>Bacillota</taxon>
        <taxon>Clostridia</taxon>
        <taxon>Eubacteriales</taxon>
        <taxon>Clostridiaceae</taxon>
        <taxon>Clostridium</taxon>
    </lineage>
</organism>
<dbReference type="AlphaFoldDB" id="A0A2T0BD23"/>
<evidence type="ECO:0000313" key="1">
    <source>
        <dbReference type="EMBL" id="PRR81796.1"/>
    </source>
</evidence>
<proteinExistence type="predicted"/>
<comment type="caution">
    <text evidence="1">The sequence shown here is derived from an EMBL/GenBank/DDBJ whole genome shotgun (WGS) entry which is preliminary data.</text>
</comment>
<dbReference type="EMBL" id="PVXP01000064">
    <property type="protein sequence ID" value="PRR81796.1"/>
    <property type="molecule type" value="Genomic_DNA"/>
</dbReference>
<reference evidence="1 2" key="1">
    <citation type="submission" date="2018-03" db="EMBL/GenBank/DDBJ databases">
        <title>Genome sequence of Clostridium luticellarii DSM 29923.</title>
        <authorList>
            <person name="Poehlein A."/>
            <person name="Daniel R."/>
        </authorList>
    </citation>
    <scope>NUCLEOTIDE SEQUENCE [LARGE SCALE GENOMIC DNA]</scope>
    <source>
        <strain evidence="1 2">DSM 29923</strain>
    </source>
</reference>
<keyword evidence="2" id="KW-1185">Reference proteome</keyword>
<protein>
    <submittedName>
        <fullName evidence="1">Uncharacterized protein</fullName>
    </submittedName>
</protein>
<evidence type="ECO:0000313" key="2">
    <source>
        <dbReference type="Proteomes" id="UP000237798"/>
    </source>
</evidence>
<name>A0A2T0BD23_9CLOT</name>
<accession>A0A2T0BD23</accession>
<gene>
    <name evidence="1" type="ORF">CLLU_30220</name>
</gene>
<dbReference type="Proteomes" id="UP000237798">
    <property type="component" value="Unassembled WGS sequence"/>
</dbReference>
<sequence>MAGLCFDYGHGGSDSGACYKGRKENAEVQLKRNLRHLALML</sequence>